<dbReference type="InterPro" id="IPR001387">
    <property type="entry name" value="Cro/C1-type_HTH"/>
</dbReference>
<dbReference type="Proteomes" id="UP000739538">
    <property type="component" value="Unassembled WGS sequence"/>
</dbReference>
<proteinExistence type="predicted"/>
<accession>A0A956SES0</accession>
<evidence type="ECO:0000313" key="2">
    <source>
        <dbReference type="EMBL" id="MCA9755618.1"/>
    </source>
</evidence>
<dbReference type="EMBL" id="JAGQHS010000027">
    <property type="protein sequence ID" value="MCA9755618.1"/>
    <property type="molecule type" value="Genomic_DNA"/>
</dbReference>
<dbReference type="InterPro" id="IPR052345">
    <property type="entry name" value="Rad_response_metalloprotease"/>
</dbReference>
<feature type="domain" description="HTH cro/C1-type" evidence="1">
    <location>
        <begin position="31"/>
        <end position="61"/>
    </location>
</feature>
<gene>
    <name evidence="2" type="ORF">KDA27_07435</name>
</gene>
<organism evidence="2 3">
    <name type="scientific">Eiseniibacteriota bacterium</name>
    <dbReference type="NCBI Taxonomy" id="2212470"/>
    <lineage>
        <taxon>Bacteria</taxon>
        <taxon>Candidatus Eiseniibacteriota</taxon>
    </lineage>
</organism>
<comment type="caution">
    <text evidence="2">The sequence shown here is derived from an EMBL/GenBank/DDBJ whole genome shotgun (WGS) entry which is preliminary data.</text>
</comment>
<sequence length="383" mass="43262">MSRVQIEPQLLRWASERSQIDAVELALRFPQLRAWESGERRPTFKQLEAFAKATHTPLGFLFLPEPPVESLPIKDLRTVREAPRRPSPDLLDTIYAMQRRQDWLQGERLEEGAPDLGFVGSAQLSDDPGAVGREMRRVTGLGDGWAANARRWEDAVAKLRERIENLGVMAVINGIVGNNTHRKLDIEEFRGFALVDPVAPLIFVNGADARSAQMFTLAHELAHVWLGGEGEGVSGFEGIFPGDGRVEQFCDRAAAEFLVPERELRELWPELKRTPDAFERLAREFKVSPIVAGRRAMDLRLVDRRRFFEFYEAYVQRERQRSKATRGGDFYANQNSRVGATFALSVIRAAMEARLSFTDAYDLTGLHGGAFQEYARRLGVPLP</sequence>
<reference evidence="2" key="2">
    <citation type="journal article" date="2021" name="Microbiome">
        <title>Successional dynamics and alternative stable states in a saline activated sludge microbial community over 9 years.</title>
        <authorList>
            <person name="Wang Y."/>
            <person name="Ye J."/>
            <person name="Ju F."/>
            <person name="Liu L."/>
            <person name="Boyd J.A."/>
            <person name="Deng Y."/>
            <person name="Parks D.H."/>
            <person name="Jiang X."/>
            <person name="Yin X."/>
            <person name="Woodcroft B.J."/>
            <person name="Tyson G.W."/>
            <person name="Hugenholtz P."/>
            <person name="Polz M.F."/>
            <person name="Zhang T."/>
        </authorList>
    </citation>
    <scope>NUCLEOTIDE SEQUENCE</scope>
    <source>
        <strain evidence="2">HKST-UBA02</strain>
    </source>
</reference>
<dbReference type="PANTHER" id="PTHR43236">
    <property type="entry name" value="ANTITOXIN HIGA1"/>
    <property type="match status" value="1"/>
</dbReference>
<dbReference type="Pfam" id="PF06114">
    <property type="entry name" value="Peptidase_M78"/>
    <property type="match status" value="1"/>
</dbReference>
<protein>
    <submittedName>
        <fullName evidence="2">ImmA/IrrE family metallo-endopeptidase</fullName>
    </submittedName>
</protein>
<dbReference type="PROSITE" id="PS50943">
    <property type="entry name" value="HTH_CROC1"/>
    <property type="match status" value="1"/>
</dbReference>
<reference evidence="2" key="1">
    <citation type="submission" date="2020-04" db="EMBL/GenBank/DDBJ databases">
        <authorList>
            <person name="Zhang T."/>
        </authorList>
    </citation>
    <scope>NUCLEOTIDE SEQUENCE</scope>
    <source>
        <strain evidence="2">HKST-UBA02</strain>
    </source>
</reference>
<dbReference type="InterPro" id="IPR010359">
    <property type="entry name" value="IrrE_HExxH"/>
</dbReference>
<evidence type="ECO:0000313" key="3">
    <source>
        <dbReference type="Proteomes" id="UP000739538"/>
    </source>
</evidence>
<evidence type="ECO:0000259" key="1">
    <source>
        <dbReference type="PROSITE" id="PS50943"/>
    </source>
</evidence>
<dbReference type="AlphaFoldDB" id="A0A956SES0"/>
<dbReference type="Gene3D" id="1.10.10.2910">
    <property type="match status" value="1"/>
</dbReference>
<dbReference type="PANTHER" id="PTHR43236:SF2">
    <property type="entry name" value="BLL0069 PROTEIN"/>
    <property type="match status" value="1"/>
</dbReference>
<name>A0A956SES0_UNCEI</name>